<dbReference type="Proteomes" id="UP000602653">
    <property type="component" value="Chromosome"/>
</dbReference>
<reference evidence="1 2" key="1">
    <citation type="submission" date="2021-02" db="EMBL/GenBank/DDBJ databases">
        <title>Complete Genome Sequence of Arcanobacterium phocisimile strain DSM 26142T from a harbour seal.</title>
        <authorList>
            <person name="Borowiak M."/>
            <person name="Alssahen M."/>
            <person name="Malorny B."/>
            <person name="Laemmler C."/>
            <person name="Siebert U."/>
            <person name="Ploetz M."/>
            <person name="Abdulmawjood A."/>
        </authorList>
    </citation>
    <scope>NUCLEOTIDE SEQUENCE [LARGE SCALE GENOMIC DNA]</scope>
    <source>
        <strain evidence="1 2">DSM 26142</strain>
    </source>
</reference>
<proteinExistence type="predicted"/>
<name>A0ABX7IIS6_9ACTO</name>
<gene>
    <name evidence="1" type="ORF">JTE88_04395</name>
</gene>
<organism evidence="1 2">
    <name type="scientific">Arcanobacterium phocisimile</name>
    <dbReference type="NCBI Taxonomy" id="1302235"/>
    <lineage>
        <taxon>Bacteria</taxon>
        <taxon>Bacillati</taxon>
        <taxon>Actinomycetota</taxon>
        <taxon>Actinomycetes</taxon>
        <taxon>Actinomycetales</taxon>
        <taxon>Actinomycetaceae</taxon>
        <taxon>Arcanobacterium</taxon>
    </lineage>
</organism>
<keyword evidence="2" id="KW-1185">Reference proteome</keyword>
<evidence type="ECO:0000313" key="1">
    <source>
        <dbReference type="EMBL" id="QRV03026.1"/>
    </source>
</evidence>
<sequence>MFNIEGELETVKFGDNIRMTARVEGYERKNVLFYLAPVENIYK</sequence>
<dbReference type="EMBL" id="CP070228">
    <property type="protein sequence ID" value="QRV03026.1"/>
    <property type="molecule type" value="Genomic_DNA"/>
</dbReference>
<evidence type="ECO:0000313" key="2">
    <source>
        <dbReference type="Proteomes" id="UP000602653"/>
    </source>
</evidence>
<accession>A0ABX7IIS6</accession>
<protein>
    <submittedName>
        <fullName evidence="1">DUF4839 domain-containing protein</fullName>
    </submittedName>
</protein>